<dbReference type="OrthoDB" id="5370011at2759"/>
<feature type="region of interest" description="Disordered" evidence="1">
    <location>
        <begin position="29"/>
        <end position="71"/>
    </location>
</feature>
<feature type="region of interest" description="Disordered" evidence="1">
    <location>
        <begin position="212"/>
        <end position="234"/>
    </location>
</feature>
<protein>
    <submittedName>
        <fullName evidence="2">Uncharacterized protein</fullName>
    </submittedName>
</protein>
<dbReference type="RefSeq" id="XP_007803796.1">
    <property type="nucleotide sequence ID" value="XM_007805605.1"/>
</dbReference>
<dbReference type="OMA" id="RVHRTCH"/>
<reference evidence="3" key="1">
    <citation type="journal article" date="2014" name="BMC Genomics">
        <title>Genome characteristics reveal the impact of lichenization on lichen-forming fungus Endocarpon pusillum Hedwig (Verrucariales, Ascomycota).</title>
        <authorList>
            <person name="Wang Y.-Y."/>
            <person name="Liu B."/>
            <person name="Zhang X.-Y."/>
            <person name="Zhou Q.-M."/>
            <person name="Zhang T."/>
            <person name="Li H."/>
            <person name="Yu Y.-F."/>
            <person name="Zhang X.-L."/>
            <person name="Hao X.-Y."/>
            <person name="Wang M."/>
            <person name="Wang L."/>
            <person name="Wei J.-C."/>
        </authorList>
    </citation>
    <scope>NUCLEOTIDE SEQUENCE [LARGE SCALE GENOMIC DNA]</scope>
    <source>
        <strain evidence="3">Z07020 / HMAS-L-300199</strain>
    </source>
</reference>
<name>U1GEL3_ENDPU</name>
<dbReference type="EMBL" id="KE721306">
    <property type="protein sequence ID" value="ERF70543.1"/>
    <property type="molecule type" value="Genomic_DNA"/>
</dbReference>
<dbReference type="HOGENOM" id="CLU_047721_1_0_1"/>
<keyword evidence="3" id="KW-1185">Reference proteome</keyword>
<feature type="compositionally biased region" description="Polar residues" evidence="1">
    <location>
        <begin position="39"/>
        <end position="55"/>
    </location>
</feature>
<dbReference type="AlphaFoldDB" id="U1GEL3"/>
<dbReference type="GeneID" id="19242842"/>
<evidence type="ECO:0000256" key="1">
    <source>
        <dbReference type="SAM" id="MobiDB-lite"/>
    </source>
</evidence>
<accession>U1GEL3</accession>
<feature type="region of interest" description="Disordered" evidence="1">
    <location>
        <begin position="376"/>
        <end position="411"/>
    </location>
</feature>
<dbReference type="Proteomes" id="UP000019373">
    <property type="component" value="Unassembled WGS sequence"/>
</dbReference>
<evidence type="ECO:0000313" key="3">
    <source>
        <dbReference type="Proteomes" id="UP000019373"/>
    </source>
</evidence>
<gene>
    <name evidence="2" type="ORF">EPUS_07964</name>
</gene>
<proteinExistence type="predicted"/>
<sequence>MSQEGRGKNGFGRYIRRFKALLRRGSSARGSVASPSSLTAAENPSVTIRNSNISGNLPPAQDMPSPAAAEATCHQSTIHMPLDARGTEQYNRFKAMLSKYNMEFNESTWPIRPAMQNSRVEKSIRMRVRIICHYCRTHYTVSKECTNCHHRRCEKCTRLPPKNRNKNKEGQPGTVPLEIPDRPSFLAAAGTVLLQEASVNVAALSADEGGDEAEVPCSGERAVSKRPRRRKEVPVVMPSRTGGQDLIRREPVQRVHRTCCKCLRPFVRNSNACPHCRHLRCTQCPRVPPKLDKWPNGYPGDIIPAEPERIHRQWKKPRVRVRWTCHECRKLFMEGEYRCANCLHARCTDCEREPARRARQQFSEEAVAAVQGRLAAVGAPTTEPDVAEAPGVASSSSRQQREEGNFPMSSG</sequence>
<feature type="compositionally biased region" description="Low complexity" evidence="1">
    <location>
        <begin position="29"/>
        <end position="38"/>
    </location>
</feature>
<organism evidence="2 3">
    <name type="scientific">Endocarpon pusillum (strain Z07020 / HMAS-L-300199)</name>
    <name type="common">Lichen-forming fungus</name>
    <dbReference type="NCBI Taxonomy" id="1263415"/>
    <lineage>
        <taxon>Eukaryota</taxon>
        <taxon>Fungi</taxon>
        <taxon>Dikarya</taxon>
        <taxon>Ascomycota</taxon>
        <taxon>Pezizomycotina</taxon>
        <taxon>Eurotiomycetes</taxon>
        <taxon>Chaetothyriomycetidae</taxon>
        <taxon>Verrucariales</taxon>
        <taxon>Verrucariaceae</taxon>
        <taxon>Endocarpon</taxon>
    </lineage>
</organism>
<dbReference type="eggNOG" id="ENOG502S621">
    <property type="taxonomic scope" value="Eukaryota"/>
</dbReference>
<evidence type="ECO:0000313" key="2">
    <source>
        <dbReference type="EMBL" id="ERF70543.1"/>
    </source>
</evidence>